<gene>
    <name evidence="3" type="ORF">TRFO_18168</name>
</gene>
<proteinExistence type="predicted"/>
<reference evidence="3" key="1">
    <citation type="submission" date="2016-10" db="EMBL/GenBank/DDBJ databases">
        <authorList>
            <person name="Benchimol M."/>
            <person name="Almeida L.G."/>
            <person name="Vasconcelos A.T."/>
            <person name="Perreira-Neves A."/>
            <person name="Rosa I.A."/>
            <person name="Tasca T."/>
            <person name="Bogo M.R."/>
            <person name="de Souza W."/>
        </authorList>
    </citation>
    <scope>NUCLEOTIDE SEQUENCE [LARGE SCALE GENOMIC DNA]</scope>
    <source>
        <strain evidence="3">K</strain>
    </source>
</reference>
<dbReference type="RefSeq" id="XP_068365305.1">
    <property type="nucleotide sequence ID" value="XM_068500017.1"/>
</dbReference>
<feature type="compositionally biased region" description="Basic and acidic residues" evidence="1">
    <location>
        <begin position="538"/>
        <end position="590"/>
    </location>
</feature>
<dbReference type="GO" id="GO:0004843">
    <property type="term" value="F:cysteine-type deubiquitinase activity"/>
    <property type="evidence" value="ECO:0007669"/>
    <property type="project" value="InterPro"/>
</dbReference>
<evidence type="ECO:0000313" key="3">
    <source>
        <dbReference type="EMBL" id="OHT12169.1"/>
    </source>
</evidence>
<dbReference type="Pfam" id="PF00443">
    <property type="entry name" value="UCH"/>
    <property type="match status" value="1"/>
</dbReference>
<dbReference type="EMBL" id="MLAK01000570">
    <property type="protein sequence ID" value="OHT12169.1"/>
    <property type="molecule type" value="Genomic_DNA"/>
</dbReference>
<evidence type="ECO:0000313" key="4">
    <source>
        <dbReference type="Proteomes" id="UP000179807"/>
    </source>
</evidence>
<dbReference type="InterPro" id="IPR050164">
    <property type="entry name" value="Peptidase_C19"/>
</dbReference>
<feature type="compositionally biased region" description="Basic and acidic residues" evidence="1">
    <location>
        <begin position="497"/>
        <end position="510"/>
    </location>
</feature>
<dbReference type="SUPFAM" id="SSF54001">
    <property type="entry name" value="Cysteine proteinases"/>
    <property type="match status" value="1"/>
</dbReference>
<sequence length="597" mass="68763">MNESVNDADITAAISNVNQELLPRRINFVPAKFEYKMQVNDSIIFVKNTEHYSINYGGSGKSQTKARASIFDPKKLAQIKTWSTRYKIGNGYEDNAKRGFAVSVLYALRACPSFRQYSNFHKESCKRVGCTLCKIYRFFDEVESHQNINFPLDLNVFDRKWTLGSPGDSAEFFNQLMNVLQSEEIGSTRAFQSISEYTSAIGQIFHIESVNKIVCKECGRSIPVKDSYWTLFSPNKIEKCINQKNKTPVDDYSCDACGKETYCIEEFTELPLILTIQFNNWADNFQFRKKQFQASKYLKIKVGDVNYRLCALTSYDGVSSEGGKFSTAFLSSSGTWNSMVKGKISPIDINTLSNFQPQLLFFTRDEPNAKTEQSSLVRILPDTKNSNKYNLDDDLNQIEEEEENDDDGDNMKNRMKAAVDSITQSIQKQLKKNMPNKDENNRDAEEVIVVDTTNREKRKIDRNSIKGKLKTVKNPLEKLLKSRNVHETATWDGVEAETDRKEISQGWKEEAPDEWDQSLDKGHQRKIRNKRQPPAENPFDKVPTKRNPNDFKGREERNKIFGGRKSNDKKFGDRKFGGNRKFGDRKFQKDKFRKNNQ</sequence>
<dbReference type="PANTHER" id="PTHR24006">
    <property type="entry name" value="UBIQUITIN CARBOXYL-TERMINAL HYDROLASE"/>
    <property type="match status" value="1"/>
</dbReference>
<feature type="domain" description="USP" evidence="2">
    <location>
        <begin position="90"/>
        <end position="365"/>
    </location>
</feature>
<dbReference type="GO" id="GO:0005634">
    <property type="term" value="C:nucleus"/>
    <property type="evidence" value="ECO:0007669"/>
    <property type="project" value="TreeGrafter"/>
</dbReference>
<keyword evidence="4" id="KW-1185">Reference proteome</keyword>
<evidence type="ECO:0000256" key="1">
    <source>
        <dbReference type="SAM" id="MobiDB-lite"/>
    </source>
</evidence>
<dbReference type="GO" id="GO:0005829">
    <property type="term" value="C:cytosol"/>
    <property type="evidence" value="ECO:0007669"/>
    <property type="project" value="TreeGrafter"/>
</dbReference>
<evidence type="ECO:0000259" key="2">
    <source>
        <dbReference type="PROSITE" id="PS50235"/>
    </source>
</evidence>
<dbReference type="VEuPathDB" id="TrichDB:TRFO_18168"/>
<dbReference type="OrthoDB" id="10263607at2759"/>
<dbReference type="InterPro" id="IPR001394">
    <property type="entry name" value="Peptidase_C19_UCH"/>
</dbReference>
<dbReference type="AlphaFoldDB" id="A0A1J4KLJ4"/>
<dbReference type="InterPro" id="IPR028889">
    <property type="entry name" value="USP"/>
</dbReference>
<accession>A0A1J4KLJ4</accession>
<organism evidence="3 4">
    <name type="scientific">Tritrichomonas foetus</name>
    <dbReference type="NCBI Taxonomy" id="1144522"/>
    <lineage>
        <taxon>Eukaryota</taxon>
        <taxon>Metamonada</taxon>
        <taxon>Parabasalia</taxon>
        <taxon>Tritrichomonadida</taxon>
        <taxon>Tritrichomonadidae</taxon>
        <taxon>Tritrichomonas</taxon>
    </lineage>
</organism>
<dbReference type="InterPro" id="IPR038765">
    <property type="entry name" value="Papain-like_cys_pep_sf"/>
</dbReference>
<dbReference type="Proteomes" id="UP000179807">
    <property type="component" value="Unassembled WGS sequence"/>
</dbReference>
<dbReference type="GO" id="GO:0016579">
    <property type="term" value="P:protein deubiquitination"/>
    <property type="evidence" value="ECO:0007669"/>
    <property type="project" value="InterPro"/>
</dbReference>
<dbReference type="GeneID" id="94834721"/>
<dbReference type="PROSITE" id="PS50235">
    <property type="entry name" value="USP_3"/>
    <property type="match status" value="1"/>
</dbReference>
<feature type="region of interest" description="Disordered" evidence="1">
    <location>
        <begin position="494"/>
        <end position="597"/>
    </location>
</feature>
<dbReference type="Gene3D" id="3.90.70.10">
    <property type="entry name" value="Cysteine proteinases"/>
    <property type="match status" value="1"/>
</dbReference>
<name>A0A1J4KLJ4_9EUKA</name>
<protein>
    <submittedName>
        <fullName evidence="3">Clan CA, family C19, ubiquitin hydrolase-like cysteine peptidase</fullName>
    </submittedName>
</protein>
<comment type="caution">
    <text evidence="3">The sequence shown here is derived from an EMBL/GenBank/DDBJ whole genome shotgun (WGS) entry which is preliminary data.</text>
</comment>